<dbReference type="EMBL" id="JACAZH010000003">
    <property type="protein sequence ID" value="KAF7373450.1"/>
    <property type="molecule type" value="Genomic_DNA"/>
</dbReference>
<accession>A0A8H7DGF9</accession>
<comment type="similarity">
    <text evidence="1">Belongs to the SOS response-associated peptidase family.</text>
</comment>
<evidence type="ECO:0000256" key="1">
    <source>
        <dbReference type="ARBA" id="ARBA00008136"/>
    </source>
</evidence>
<dbReference type="AlphaFoldDB" id="A0A8H7DGF9"/>
<protein>
    <submittedName>
        <fullName evidence="9">LigB domain-containing protein</fullName>
    </submittedName>
</protein>
<comment type="caution">
    <text evidence="9">The sequence shown here is derived from an EMBL/GenBank/DDBJ whole genome shotgun (WGS) entry which is preliminary data.</text>
</comment>
<organism evidence="9 10">
    <name type="scientific">Mycena sanguinolenta</name>
    <dbReference type="NCBI Taxonomy" id="230812"/>
    <lineage>
        <taxon>Eukaryota</taxon>
        <taxon>Fungi</taxon>
        <taxon>Dikarya</taxon>
        <taxon>Basidiomycota</taxon>
        <taxon>Agaricomycotina</taxon>
        <taxon>Agaricomycetes</taxon>
        <taxon>Agaricomycetidae</taxon>
        <taxon>Agaricales</taxon>
        <taxon>Marasmiineae</taxon>
        <taxon>Mycenaceae</taxon>
        <taxon>Mycena</taxon>
    </lineage>
</organism>
<evidence type="ECO:0000313" key="10">
    <source>
        <dbReference type="Proteomes" id="UP000623467"/>
    </source>
</evidence>
<feature type="region of interest" description="Disordered" evidence="8">
    <location>
        <begin position="246"/>
        <end position="342"/>
    </location>
</feature>
<dbReference type="Proteomes" id="UP000623467">
    <property type="component" value="Unassembled WGS sequence"/>
</dbReference>
<dbReference type="GO" id="GO:0003697">
    <property type="term" value="F:single-stranded DNA binding"/>
    <property type="evidence" value="ECO:0007669"/>
    <property type="project" value="InterPro"/>
</dbReference>
<gene>
    <name evidence="9" type="ORF">MSAN_00554700</name>
</gene>
<evidence type="ECO:0000256" key="2">
    <source>
        <dbReference type="ARBA" id="ARBA00022670"/>
    </source>
</evidence>
<feature type="compositionally biased region" description="Polar residues" evidence="8">
    <location>
        <begin position="329"/>
        <end position="342"/>
    </location>
</feature>
<evidence type="ECO:0000313" key="9">
    <source>
        <dbReference type="EMBL" id="KAF7373450.1"/>
    </source>
</evidence>
<evidence type="ECO:0000256" key="5">
    <source>
        <dbReference type="ARBA" id="ARBA00023124"/>
    </source>
</evidence>
<dbReference type="OrthoDB" id="2111841at2759"/>
<feature type="compositionally biased region" description="Low complexity" evidence="8">
    <location>
        <begin position="246"/>
        <end position="257"/>
    </location>
</feature>
<evidence type="ECO:0000256" key="3">
    <source>
        <dbReference type="ARBA" id="ARBA00022763"/>
    </source>
</evidence>
<evidence type="ECO:0000256" key="8">
    <source>
        <dbReference type="SAM" id="MobiDB-lite"/>
    </source>
</evidence>
<dbReference type="PANTHER" id="PTHR13604:SF0">
    <property type="entry name" value="ABASIC SITE PROCESSING PROTEIN HMCES"/>
    <property type="match status" value="1"/>
</dbReference>
<evidence type="ECO:0000256" key="6">
    <source>
        <dbReference type="ARBA" id="ARBA00023125"/>
    </source>
</evidence>
<keyword evidence="7" id="KW-0456">Lyase</keyword>
<evidence type="ECO:0000256" key="4">
    <source>
        <dbReference type="ARBA" id="ARBA00022801"/>
    </source>
</evidence>
<dbReference type="GO" id="GO:0006508">
    <property type="term" value="P:proteolysis"/>
    <property type="evidence" value="ECO:0007669"/>
    <property type="project" value="UniProtKB-KW"/>
</dbReference>
<name>A0A8H7DGF9_9AGAR</name>
<keyword evidence="6" id="KW-0238">DNA-binding</keyword>
<dbReference type="Pfam" id="PF02586">
    <property type="entry name" value="SRAP"/>
    <property type="match status" value="1"/>
</dbReference>
<evidence type="ECO:0000256" key="7">
    <source>
        <dbReference type="ARBA" id="ARBA00023239"/>
    </source>
</evidence>
<dbReference type="PANTHER" id="PTHR13604">
    <property type="entry name" value="DC12-RELATED"/>
    <property type="match status" value="1"/>
</dbReference>
<proteinExistence type="inferred from homology"/>
<keyword evidence="2" id="KW-0645">Protease</keyword>
<dbReference type="SUPFAM" id="SSF143081">
    <property type="entry name" value="BB1717-like"/>
    <property type="match status" value="1"/>
</dbReference>
<dbReference type="Gene3D" id="3.90.1680.10">
    <property type="entry name" value="SOS response associated peptidase-like"/>
    <property type="match status" value="1"/>
</dbReference>
<dbReference type="GO" id="GO:0106300">
    <property type="term" value="P:protein-DNA covalent cross-linking repair"/>
    <property type="evidence" value="ECO:0007669"/>
    <property type="project" value="InterPro"/>
</dbReference>
<keyword evidence="5" id="KW-0190">Covalent protein-DNA linkage</keyword>
<dbReference type="GO" id="GO:0016829">
    <property type="term" value="F:lyase activity"/>
    <property type="evidence" value="ECO:0007669"/>
    <property type="project" value="UniProtKB-KW"/>
</dbReference>
<dbReference type="InterPro" id="IPR036590">
    <property type="entry name" value="SRAP-like"/>
</dbReference>
<keyword evidence="4" id="KW-0378">Hydrolase</keyword>
<sequence length="342" mass="37779">MCGRYSLRVDAAEIQQLDGYNVSVDDWERRDAFIPRYNIAPHTQAPVVRRRNPTESSLVMSSMKWGLVPHYSKFEDKSLNTTNARAENLVEGGGMWASLKGPKRCAVVCQGYYEWLTKGKNKLPHFIKPKDGRLMLMAGLYDSVVLHGETETLWTFTIVTTAANSSFSWLHERQPVILHTAEALNAWLDTSSLKWSPDLIPLLAPTTCALDCYQVPKEVGKVGTESSTFIEPVANRKDGIQAMFTKQKQAQAAASPKKPAKRHLSPADDDEIEVVDGPSSSKKARTSGPTSKQKPLAASDDDEVEIVDGPSSPKKSKPTPKKKLDTPKASSSKTINSFFNKS</sequence>
<keyword evidence="10" id="KW-1185">Reference proteome</keyword>
<keyword evidence="3" id="KW-0227">DNA damage</keyword>
<dbReference type="GO" id="GO:0008233">
    <property type="term" value="F:peptidase activity"/>
    <property type="evidence" value="ECO:0007669"/>
    <property type="project" value="UniProtKB-KW"/>
</dbReference>
<reference evidence="9" key="1">
    <citation type="submission" date="2020-05" db="EMBL/GenBank/DDBJ databases">
        <title>Mycena genomes resolve the evolution of fungal bioluminescence.</title>
        <authorList>
            <person name="Tsai I.J."/>
        </authorList>
    </citation>
    <scope>NUCLEOTIDE SEQUENCE</scope>
    <source>
        <strain evidence="9">160909Yilan</strain>
    </source>
</reference>
<dbReference type="InterPro" id="IPR003738">
    <property type="entry name" value="SRAP"/>
</dbReference>